<gene>
    <name evidence="1" type="ORF">IAA84_13450</name>
</gene>
<dbReference type="EMBL" id="DVJN01000257">
    <property type="protein sequence ID" value="HIS94011.1"/>
    <property type="molecule type" value="Genomic_DNA"/>
</dbReference>
<sequence>MIQAIVGRKGSGKTKRLLDMANEALKVEHGHIVFVDDDKRYMYDLRHEIRFVDASEYMPKEHRSPDALVALLGGMLAADYDITLICVDAFHRLANADWENMASLFERLDALGSTHNCTFLLSISADSSELPDFILQYAV</sequence>
<evidence type="ECO:0000313" key="2">
    <source>
        <dbReference type="Proteomes" id="UP000824140"/>
    </source>
</evidence>
<proteinExistence type="predicted"/>
<dbReference type="SUPFAM" id="SSF52540">
    <property type="entry name" value="P-loop containing nucleoside triphosphate hydrolases"/>
    <property type="match status" value="1"/>
</dbReference>
<protein>
    <recommendedName>
        <fullName evidence="3">Twitching motility protein PilT</fullName>
    </recommendedName>
</protein>
<evidence type="ECO:0000313" key="1">
    <source>
        <dbReference type="EMBL" id="HIS94011.1"/>
    </source>
</evidence>
<dbReference type="InterPro" id="IPR027417">
    <property type="entry name" value="P-loop_NTPase"/>
</dbReference>
<comment type="caution">
    <text evidence="1">The sequence shown here is derived from an EMBL/GenBank/DDBJ whole genome shotgun (WGS) entry which is preliminary data.</text>
</comment>
<accession>A0A9D1G2C1</accession>
<dbReference type="Proteomes" id="UP000824140">
    <property type="component" value="Unassembled WGS sequence"/>
</dbReference>
<evidence type="ECO:0008006" key="3">
    <source>
        <dbReference type="Google" id="ProtNLM"/>
    </source>
</evidence>
<dbReference type="Gene3D" id="3.40.50.300">
    <property type="entry name" value="P-loop containing nucleotide triphosphate hydrolases"/>
    <property type="match status" value="1"/>
</dbReference>
<dbReference type="AlphaFoldDB" id="A0A9D1G2C1"/>
<reference evidence="1" key="1">
    <citation type="submission" date="2020-10" db="EMBL/GenBank/DDBJ databases">
        <authorList>
            <person name="Gilroy R."/>
        </authorList>
    </citation>
    <scope>NUCLEOTIDE SEQUENCE</scope>
    <source>
        <strain evidence="1">13766</strain>
    </source>
</reference>
<reference evidence="1" key="2">
    <citation type="journal article" date="2021" name="PeerJ">
        <title>Extensive microbial diversity within the chicken gut microbiome revealed by metagenomics and culture.</title>
        <authorList>
            <person name="Gilroy R."/>
            <person name="Ravi A."/>
            <person name="Getino M."/>
            <person name="Pursley I."/>
            <person name="Horton D.L."/>
            <person name="Alikhan N.F."/>
            <person name="Baker D."/>
            <person name="Gharbi K."/>
            <person name="Hall N."/>
            <person name="Watson M."/>
            <person name="Adriaenssens E.M."/>
            <person name="Foster-Nyarko E."/>
            <person name="Jarju S."/>
            <person name="Secka A."/>
            <person name="Antonio M."/>
            <person name="Oren A."/>
            <person name="Chaudhuri R.R."/>
            <person name="La Ragione R."/>
            <person name="Hildebrand F."/>
            <person name="Pallen M.J."/>
        </authorList>
    </citation>
    <scope>NUCLEOTIDE SEQUENCE</scope>
    <source>
        <strain evidence="1">13766</strain>
    </source>
</reference>
<organism evidence="1 2">
    <name type="scientific">Candidatus Alectryocaccomicrobium excrementavium</name>
    <dbReference type="NCBI Taxonomy" id="2840668"/>
    <lineage>
        <taxon>Bacteria</taxon>
        <taxon>Bacillati</taxon>
        <taxon>Bacillota</taxon>
        <taxon>Clostridia</taxon>
        <taxon>Candidatus Alectryocaccomicrobium</taxon>
    </lineage>
</organism>
<name>A0A9D1G2C1_9FIRM</name>